<comment type="caution">
    <text evidence="1">The sequence shown here is derived from an EMBL/GenBank/DDBJ whole genome shotgun (WGS) entry which is preliminary data.</text>
</comment>
<reference evidence="1 2" key="1">
    <citation type="submission" date="2024-01" db="EMBL/GenBank/DDBJ databases">
        <authorList>
            <person name="Waweru B."/>
        </authorList>
    </citation>
    <scope>NUCLEOTIDE SEQUENCE [LARGE SCALE GENOMIC DNA]</scope>
</reference>
<protein>
    <submittedName>
        <fullName evidence="1">Uncharacterized protein</fullName>
    </submittedName>
</protein>
<organism evidence="1 2">
    <name type="scientific">Dovyalis caffra</name>
    <dbReference type="NCBI Taxonomy" id="77055"/>
    <lineage>
        <taxon>Eukaryota</taxon>
        <taxon>Viridiplantae</taxon>
        <taxon>Streptophyta</taxon>
        <taxon>Embryophyta</taxon>
        <taxon>Tracheophyta</taxon>
        <taxon>Spermatophyta</taxon>
        <taxon>Magnoliopsida</taxon>
        <taxon>eudicotyledons</taxon>
        <taxon>Gunneridae</taxon>
        <taxon>Pentapetalae</taxon>
        <taxon>rosids</taxon>
        <taxon>fabids</taxon>
        <taxon>Malpighiales</taxon>
        <taxon>Salicaceae</taxon>
        <taxon>Flacourtieae</taxon>
        <taxon>Dovyalis</taxon>
    </lineage>
</organism>
<evidence type="ECO:0000313" key="1">
    <source>
        <dbReference type="EMBL" id="CAK7345000.1"/>
    </source>
</evidence>
<keyword evidence="2" id="KW-1185">Reference proteome</keyword>
<sequence>MGRKPSGPKRPSHSIFRELMQGYKGNADGGGRGGLCLFQIIHPGPILAPQFHIIESTWAILCGSWSS</sequence>
<name>A0AAV1S1U4_9ROSI</name>
<evidence type="ECO:0000313" key="2">
    <source>
        <dbReference type="Proteomes" id="UP001314170"/>
    </source>
</evidence>
<dbReference type="EMBL" id="CAWUPB010001166">
    <property type="protein sequence ID" value="CAK7345000.1"/>
    <property type="molecule type" value="Genomic_DNA"/>
</dbReference>
<proteinExistence type="predicted"/>
<accession>A0AAV1S1U4</accession>
<dbReference type="AlphaFoldDB" id="A0AAV1S1U4"/>
<dbReference type="Proteomes" id="UP001314170">
    <property type="component" value="Unassembled WGS sequence"/>
</dbReference>
<gene>
    <name evidence="1" type="ORF">DCAF_LOCUS18044</name>
</gene>